<dbReference type="EMBL" id="GGEC01047867">
    <property type="protein sequence ID" value="MBX28351.1"/>
    <property type="molecule type" value="Transcribed_RNA"/>
</dbReference>
<reference evidence="1" key="1">
    <citation type="submission" date="2018-02" db="EMBL/GenBank/DDBJ databases">
        <title>Rhizophora mucronata_Transcriptome.</title>
        <authorList>
            <person name="Meera S.P."/>
            <person name="Sreeshan A."/>
            <person name="Augustine A."/>
        </authorList>
    </citation>
    <scope>NUCLEOTIDE SEQUENCE</scope>
    <source>
        <tissue evidence="1">Leaf</tissue>
    </source>
</reference>
<organism evidence="1">
    <name type="scientific">Rhizophora mucronata</name>
    <name type="common">Asiatic mangrove</name>
    <dbReference type="NCBI Taxonomy" id="61149"/>
    <lineage>
        <taxon>Eukaryota</taxon>
        <taxon>Viridiplantae</taxon>
        <taxon>Streptophyta</taxon>
        <taxon>Embryophyta</taxon>
        <taxon>Tracheophyta</taxon>
        <taxon>Spermatophyta</taxon>
        <taxon>Magnoliopsida</taxon>
        <taxon>eudicotyledons</taxon>
        <taxon>Gunneridae</taxon>
        <taxon>Pentapetalae</taxon>
        <taxon>rosids</taxon>
        <taxon>fabids</taxon>
        <taxon>Malpighiales</taxon>
        <taxon>Rhizophoraceae</taxon>
        <taxon>Rhizophora</taxon>
    </lineage>
</organism>
<name>A0A2P2MDR8_RHIMU</name>
<protein>
    <submittedName>
        <fullName evidence="1">Uncharacterized protein</fullName>
    </submittedName>
</protein>
<sequence length="88" mass="10606">MLECTSACFFCYFYFKRRQDCIQLTFPRPHGMRSLVHQVIPFHFFFLVQSNEQSIILMAKKQENVAIPFVFYSLFQREREGERERGGE</sequence>
<evidence type="ECO:0000313" key="1">
    <source>
        <dbReference type="EMBL" id="MBX28351.1"/>
    </source>
</evidence>
<accession>A0A2P2MDR8</accession>
<proteinExistence type="predicted"/>
<dbReference type="AlphaFoldDB" id="A0A2P2MDR8"/>